<comment type="caution">
    <text evidence="2">The sequence shown here is derived from an EMBL/GenBank/DDBJ whole genome shotgun (WGS) entry which is preliminary data.</text>
</comment>
<feature type="region of interest" description="Disordered" evidence="1">
    <location>
        <begin position="1"/>
        <end position="106"/>
    </location>
</feature>
<reference evidence="2 3" key="1">
    <citation type="journal article" date="2024" name="Genome Biol. Evol.">
        <title>Chromosome-level genome assembly of the viviparous eelpout Zoarces viviparus.</title>
        <authorList>
            <person name="Fuhrmann N."/>
            <person name="Brasseur M.V."/>
            <person name="Bakowski C.E."/>
            <person name="Podsiadlowski L."/>
            <person name="Prost S."/>
            <person name="Krehenwinkel H."/>
            <person name="Mayer C."/>
        </authorList>
    </citation>
    <scope>NUCLEOTIDE SEQUENCE [LARGE SCALE GENOMIC DNA]</scope>
    <source>
        <strain evidence="2">NO-MEL_2022_Ind0_liver</strain>
    </source>
</reference>
<feature type="compositionally biased region" description="Basic and acidic residues" evidence="1">
    <location>
        <begin position="31"/>
        <end position="43"/>
    </location>
</feature>
<organism evidence="2 3">
    <name type="scientific">Zoarces viviparus</name>
    <name type="common">Viviparous eelpout</name>
    <name type="synonym">Blennius viviparus</name>
    <dbReference type="NCBI Taxonomy" id="48416"/>
    <lineage>
        <taxon>Eukaryota</taxon>
        <taxon>Metazoa</taxon>
        <taxon>Chordata</taxon>
        <taxon>Craniata</taxon>
        <taxon>Vertebrata</taxon>
        <taxon>Euteleostomi</taxon>
        <taxon>Actinopterygii</taxon>
        <taxon>Neopterygii</taxon>
        <taxon>Teleostei</taxon>
        <taxon>Neoteleostei</taxon>
        <taxon>Acanthomorphata</taxon>
        <taxon>Eupercaria</taxon>
        <taxon>Perciformes</taxon>
        <taxon>Cottioidei</taxon>
        <taxon>Zoarcales</taxon>
        <taxon>Zoarcidae</taxon>
        <taxon>Zoarcinae</taxon>
        <taxon>Zoarces</taxon>
    </lineage>
</organism>
<dbReference type="AlphaFoldDB" id="A0AAW1FXE8"/>
<name>A0AAW1FXE8_ZOAVI</name>
<feature type="compositionally biased region" description="Basic and acidic residues" evidence="1">
    <location>
        <begin position="53"/>
        <end position="78"/>
    </location>
</feature>
<dbReference type="EMBL" id="JBCEZU010000023">
    <property type="protein sequence ID" value="KAK9539554.1"/>
    <property type="molecule type" value="Genomic_DNA"/>
</dbReference>
<proteinExistence type="predicted"/>
<protein>
    <submittedName>
        <fullName evidence="2">Uncharacterized protein</fullName>
    </submittedName>
</protein>
<keyword evidence="3" id="KW-1185">Reference proteome</keyword>
<evidence type="ECO:0000313" key="3">
    <source>
        <dbReference type="Proteomes" id="UP001488805"/>
    </source>
</evidence>
<accession>A0AAW1FXE8</accession>
<feature type="compositionally biased region" description="Polar residues" evidence="1">
    <location>
        <begin position="83"/>
        <end position="97"/>
    </location>
</feature>
<evidence type="ECO:0000256" key="1">
    <source>
        <dbReference type="SAM" id="MobiDB-lite"/>
    </source>
</evidence>
<gene>
    <name evidence="2" type="ORF">VZT92_004653</name>
</gene>
<evidence type="ECO:0000313" key="2">
    <source>
        <dbReference type="EMBL" id="KAK9539554.1"/>
    </source>
</evidence>
<dbReference type="Proteomes" id="UP001488805">
    <property type="component" value="Unassembled WGS sequence"/>
</dbReference>
<sequence>MQFACSVLPDITGHRHTDPGSVPHGTLGPTEDGKKRTERRNDRGWGFGRKMKKLEGRGEKERREGYLEMNQERKDKGKPISKPSASPINTVSQTEQGCSHRHRFRF</sequence>